<protein>
    <submittedName>
        <fullName evidence="2">Uncharacterized protein</fullName>
    </submittedName>
</protein>
<feature type="compositionally biased region" description="Polar residues" evidence="1">
    <location>
        <begin position="208"/>
        <end position="217"/>
    </location>
</feature>
<dbReference type="EMBL" id="OU594959">
    <property type="protein sequence ID" value="CAG9283207.1"/>
    <property type="molecule type" value="Genomic_DNA"/>
</dbReference>
<dbReference type="AlphaFoldDB" id="A0A8J9SLH7"/>
<reference evidence="2" key="1">
    <citation type="submission" date="2022-02" db="EMBL/GenBank/DDBJ databases">
        <authorList>
            <person name="Giguere J D."/>
        </authorList>
    </citation>
    <scope>NUCLEOTIDE SEQUENCE</scope>
    <source>
        <strain evidence="2">CCAP 1055/1</strain>
    </source>
</reference>
<sequence length="404" mass="44903">MKSARPIQCRASNDPVSDAISRQHIQVESIPWAGIIRCESVVVDLDSSSMLEEVGLITRGLLNKKAVAGWDMYSTSWIGGNPYRGLKFHVYQNATEDATAGPTIWTYACVYKSAAIKKLQAQRFLEKLMIATEHFRNNPSLLEEVKQDVLESVLHLQIREAVAIALPLEPSLELSREITTQNRAVMQLNAEAEKVALLSEKGAISSVTDGVPSSTIQTDRERSKWSKAMNSPTSVTRGFRNLWRDPQCPIQTQNLIENASEASKVHSSGVREWDGLETPSMFPTRDPRNFEWPETLILEDEDDDDLVLVSESLLNTLVSDDKNAKSDVTTETTVTCKESLLEDLLETTNERVDIVDEVRASLEAHFDDNASALTESPSTDAGDEPCFPCSFFLGHTKSPVVEFN</sequence>
<feature type="region of interest" description="Disordered" evidence="1">
    <location>
        <begin position="208"/>
        <end position="238"/>
    </location>
</feature>
<dbReference type="Proteomes" id="UP000836788">
    <property type="component" value="Chromosome 18"/>
</dbReference>
<evidence type="ECO:0000256" key="1">
    <source>
        <dbReference type="SAM" id="MobiDB-lite"/>
    </source>
</evidence>
<organism evidence="2">
    <name type="scientific">Phaeodactylum tricornutum</name>
    <name type="common">Diatom</name>
    <dbReference type="NCBI Taxonomy" id="2850"/>
    <lineage>
        <taxon>Eukaryota</taxon>
        <taxon>Sar</taxon>
        <taxon>Stramenopiles</taxon>
        <taxon>Ochrophyta</taxon>
        <taxon>Bacillariophyta</taxon>
        <taxon>Bacillariophyceae</taxon>
        <taxon>Bacillariophycidae</taxon>
        <taxon>Naviculales</taxon>
        <taxon>Phaeodactylaceae</taxon>
        <taxon>Phaeodactylum</taxon>
    </lineage>
</organism>
<gene>
    <name evidence="2" type="ORF">PTTT1_LOCUS22046</name>
</gene>
<proteinExistence type="predicted"/>
<accession>A0A8J9SLH7</accession>
<evidence type="ECO:0000313" key="2">
    <source>
        <dbReference type="EMBL" id="CAG9283207.1"/>
    </source>
</evidence>
<name>A0A8J9SLH7_PHATR</name>